<dbReference type="EMBL" id="MT497224">
    <property type="protein sequence ID" value="QNO01397.1"/>
    <property type="molecule type" value="Genomic_DNA"/>
</dbReference>
<protein>
    <submittedName>
        <fullName evidence="1">Uncharacterized protein</fullName>
    </submittedName>
</protein>
<name>A0A7G9V541_9CAUD</name>
<dbReference type="Proteomes" id="UP000516168">
    <property type="component" value="Segment"/>
</dbReference>
<reference evidence="2" key="1">
    <citation type="submission" date="2020-05" db="EMBL/GenBank/DDBJ databases">
        <title>Genomics and ecology of novel Flavobacterium phages from the Baltic Sea.</title>
        <authorList>
            <person name="Hoetzinger M."/>
            <person name="Nilsson E."/>
            <person name="Holmfeldt K."/>
        </authorList>
    </citation>
    <scope>NUCLEOTIDE SEQUENCE [LARGE SCALE GENOMIC DNA]</scope>
</reference>
<sequence>MIDLDLCDIYDLLERSDEFNLDLEGEYDDN</sequence>
<gene>
    <name evidence="1" type="ORF">barba13A_phanotate46</name>
</gene>
<organism evidence="1 2">
    <name type="scientific">Rheinheimera phage vB_RspM_barba_1-3A</name>
    <dbReference type="NCBI Taxonomy" id="2743846"/>
    <lineage>
        <taxon>Viruses</taxon>
        <taxon>Duplodnaviria</taxon>
        <taxon>Heunggongvirae</taxon>
        <taxon>Uroviricota</taxon>
        <taxon>Caudoviricetes</taxon>
        <taxon>Barbavirus</taxon>
        <taxon>Barbavirus barba18A</taxon>
    </lineage>
</organism>
<evidence type="ECO:0000313" key="2">
    <source>
        <dbReference type="Proteomes" id="UP000516168"/>
    </source>
</evidence>
<proteinExistence type="predicted"/>
<accession>A0A7G9V541</accession>
<evidence type="ECO:0000313" key="1">
    <source>
        <dbReference type="EMBL" id="QNO01397.1"/>
    </source>
</evidence>